<evidence type="ECO:0000256" key="4">
    <source>
        <dbReference type="ARBA" id="ARBA00022801"/>
    </source>
</evidence>
<sequence>MIAVDTNILVYAHRPEMPFHGRAREVLDAALRRPEPVAVPWPCVHEFLAITTHPRIFREPTPIDLALDALGRLQLSLTGGFLSEADGYLETLDTLARPTQLQGPIIHDARIAAICGYHGVRELWSADRDFSRFASLNVRNPLAEP</sequence>
<dbReference type="RefSeq" id="WP_164211560.1">
    <property type="nucleotide sequence ID" value="NZ_JAAGSC010000041.1"/>
</dbReference>
<dbReference type="GO" id="GO:0000287">
    <property type="term" value="F:magnesium ion binding"/>
    <property type="evidence" value="ECO:0007669"/>
    <property type="project" value="UniProtKB-UniRule"/>
</dbReference>
<feature type="binding site" evidence="5">
    <location>
        <position position="5"/>
    </location>
    <ligand>
        <name>Mg(2+)</name>
        <dbReference type="ChEBI" id="CHEBI:18420"/>
    </ligand>
</feature>
<dbReference type="SUPFAM" id="SSF88723">
    <property type="entry name" value="PIN domain-like"/>
    <property type="match status" value="1"/>
</dbReference>
<dbReference type="Proteomes" id="UP000484885">
    <property type="component" value="Unassembled WGS sequence"/>
</dbReference>
<dbReference type="GO" id="GO:0090729">
    <property type="term" value="F:toxin activity"/>
    <property type="evidence" value="ECO:0007669"/>
    <property type="project" value="UniProtKB-KW"/>
</dbReference>
<dbReference type="InterPro" id="IPR022907">
    <property type="entry name" value="VapC_family"/>
</dbReference>
<accession>A0A845V7N1</accession>
<evidence type="ECO:0000256" key="5">
    <source>
        <dbReference type="HAMAP-Rule" id="MF_00265"/>
    </source>
</evidence>
<dbReference type="EC" id="3.1.-.-" evidence="5"/>
<keyword evidence="5" id="KW-0460">Magnesium</keyword>
<protein>
    <recommendedName>
        <fullName evidence="5">Ribonuclease VapC</fullName>
        <shortName evidence="5">RNase VapC</shortName>
        <ecNumber evidence="5">3.1.-.-</ecNumber>
    </recommendedName>
    <alternativeName>
        <fullName evidence="5">Toxin VapC</fullName>
    </alternativeName>
</protein>
<keyword evidence="2 5" id="KW-0540">Nuclease</keyword>
<reference evidence="7 8" key="1">
    <citation type="submission" date="2020-02" db="EMBL/GenBank/DDBJ databases">
        <authorList>
            <person name="Zhang X.-Y."/>
        </authorList>
    </citation>
    <scope>NUCLEOTIDE SEQUENCE [LARGE SCALE GENOMIC DNA]</scope>
    <source>
        <strain evidence="7 8">C33</strain>
    </source>
</reference>
<dbReference type="HAMAP" id="MF_00265">
    <property type="entry name" value="VapC_Nob1"/>
    <property type="match status" value="1"/>
</dbReference>
<organism evidence="7 8">
    <name type="scientific">Wenzhouxiangella limi</name>
    <dbReference type="NCBI Taxonomy" id="2707351"/>
    <lineage>
        <taxon>Bacteria</taxon>
        <taxon>Pseudomonadati</taxon>
        <taxon>Pseudomonadota</taxon>
        <taxon>Gammaproteobacteria</taxon>
        <taxon>Chromatiales</taxon>
        <taxon>Wenzhouxiangellaceae</taxon>
        <taxon>Wenzhouxiangella</taxon>
    </lineage>
</organism>
<dbReference type="AlphaFoldDB" id="A0A845V7N1"/>
<dbReference type="NCBIfam" id="TIGR00028">
    <property type="entry name" value="Mtu_PIN_fam"/>
    <property type="match status" value="1"/>
</dbReference>
<comment type="function">
    <text evidence="5">Toxic component of a toxin-antitoxin (TA) system. An RNase.</text>
</comment>
<comment type="cofactor">
    <cofactor evidence="5">
        <name>Mg(2+)</name>
        <dbReference type="ChEBI" id="CHEBI:18420"/>
    </cofactor>
</comment>
<feature type="binding site" evidence="5">
    <location>
        <position position="108"/>
    </location>
    <ligand>
        <name>Mg(2+)</name>
        <dbReference type="ChEBI" id="CHEBI:18420"/>
    </ligand>
</feature>
<name>A0A845V7N1_9GAMM</name>
<dbReference type="Pfam" id="PF01850">
    <property type="entry name" value="PIN"/>
    <property type="match status" value="1"/>
</dbReference>
<keyword evidence="1 5" id="KW-1277">Toxin-antitoxin system</keyword>
<evidence type="ECO:0000259" key="6">
    <source>
        <dbReference type="Pfam" id="PF01850"/>
    </source>
</evidence>
<feature type="domain" description="PIN" evidence="6">
    <location>
        <begin position="2"/>
        <end position="134"/>
    </location>
</feature>
<comment type="caution">
    <text evidence="7">The sequence shown here is derived from an EMBL/GenBank/DDBJ whole genome shotgun (WGS) entry which is preliminary data.</text>
</comment>
<comment type="similarity">
    <text evidence="5">Belongs to the PINc/VapC protein family.</text>
</comment>
<dbReference type="Gene3D" id="3.40.50.1010">
    <property type="entry name" value="5'-nuclease"/>
    <property type="match status" value="1"/>
</dbReference>
<keyword evidence="4 5" id="KW-0378">Hydrolase</keyword>
<keyword evidence="3 5" id="KW-0479">Metal-binding</keyword>
<evidence type="ECO:0000256" key="2">
    <source>
        <dbReference type="ARBA" id="ARBA00022722"/>
    </source>
</evidence>
<dbReference type="EMBL" id="JAAGSC010000041">
    <property type="protein sequence ID" value="NDY96191.1"/>
    <property type="molecule type" value="Genomic_DNA"/>
</dbReference>
<keyword evidence="8" id="KW-1185">Reference proteome</keyword>
<dbReference type="InterPro" id="IPR002716">
    <property type="entry name" value="PIN_dom"/>
</dbReference>
<dbReference type="GO" id="GO:0016788">
    <property type="term" value="F:hydrolase activity, acting on ester bonds"/>
    <property type="evidence" value="ECO:0007669"/>
    <property type="project" value="InterPro"/>
</dbReference>
<gene>
    <name evidence="5" type="primary">vapC</name>
    <name evidence="7" type="ORF">G3I74_10650</name>
</gene>
<keyword evidence="5" id="KW-0800">Toxin</keyword>
<dbReference type="InterPro" id="IPR006226">
    <property type="entry name" value="Mtu_PIN"/>
</dbReference>
<dbReference type="GO" id="GO:0045926">
    <property type="term" value="P:negative regulation of growth"/>
    <property type="evidence" value="ECO:0007669"/>
    <property type="project" value="UniProtKB-ARBA"/>
</dbReference>
<evidence type="ECO:0000256" key="1">
    <source>
        <dbReference type="ARBA" id="ARBA00022649"/>
    </source>
</evidence>
<proteinExistence type="inferred from homology"/>
<dbReference type="InterPro" id="IPR029060">
    <property type="entry name" value="PIN-like_dom_sf"/>
</dbReference>
<evidence type="ECO:0000256" key="3">
    <source>
        <dbReference type="ARBA" id="ARBA00022723"/>
    </source>
</evidence>
<evidence type="ECO:0000313" key="8">
    <source>
        <dbReference type="Proteomes" id="UP000484885"/>
    </source>
</evidence>
<evidence type="ECO:0000313" key="7">
    <source>
        <dbReference type="EMBL" id="NDY96191.1"/>
    </source>
</evidence>
<dbReference type="GO" id="GO:0004540">
    <property type="term" value="F:RNA nuclease activity"/>
    <property type="evidence" value="ECO:0007669"/>
    <property type="project" value="InterPro"/>
</dbReference>